<reference evidence="4 5" key="1">
    <citation type="submission" date="2014-01" db="EMBL/GenBank/DDBJ databases">
        <title>Sulfitobacter sp. H3 (MCCC 1A00686) Genome Sequencing.</title>
        <authorList>
            <person name="Lai Q."/>
            <person name="Hong Z."/>
        </authorList>
    </citation>
    <scope>NUCLEOTIDE SEQUENCE [LARGE SCALE GENOMIC DNA]</scope>
    <source>
        <strain evidence="4 5">H3</strain>
    </source>
</reference>
<dbReference type="InterPro" id="IPR011033">
    <property type="entry name" value="PRC_barrel-like_sf"/>
</dbReference>
<evidence type="ECO:0000313" key="4">
    <source>
        <dbReference type="EMBL" id="KEJ95086.1"/>
    </source>
</evidence>
<keyword evidence="2" id="KW-0732">Signal</keyword>
<dbReference type="InterPro" id="IPR027275">
    <property type="entry name" value="PRC-brl_dom"/>
</dbReference>
<organism evidence="4 5">
    <name type="scientific">Pseudosulfitobacter pseudonitzschiae</name>
    <dbReference type="NCBI Taxonomy" id="1402135"/>
    <lineage>
        <taxon>Bacteria</taxon>
        <taxon>Pseudomonadati</taxon>
        <taxon>Pseudomonadota</taxon>
        <taxon>Alphaproteobacteria</taxon>
        <taxon>Rhodobacterales</taxon>
        <taxon>Roseobacteraceae</taxon>
        <taxon>Pseudosulfitobacter</taxon>
    </lineage>
</organism>
<evidence type="ECO:0000256" key="2">
    <source>
        <dbReference type="SAM" id="SignalP"/>
    </source>
</evidence>
<dbReference type="OrthoDB" id="7876889at2"/>
<sequence>MKHFLATTAAAALLATTAYAQTAETQSPFVDPTSEAVAGAQTVRASDLMGKAVYVTETDVSGTEIDTDAIEWERVGEVNDLVMSPDGEVNAVLLDIGGFLGIGERSVALSMDQLQLVSGMNDGNDYYVVFNGTQASLENAPEYDATAIGAWAEDSQAEAADAGAVATDPAATETDVAATDMDKSADPAMSNETAEAADPAMTDTDNAATDPAMADADSTATDPAMTDTDTAATDADNAADPAMTDTDTAATEPAADPAMDTAAADNAMADDNQSVYSAAPPAVTVDGWSQVELSELTTEDLTGAVVFDAQMKDIGEVGELYVSNDGQLTGAELDIGGFLGIGEDHVRVDMESLNIQRDAEAGEVRVYVDLTEEGLKAMKETK</sequence>
<accession>A0A073J060</accession>
<dbReference type="EMBL" id="JAMD01000008">
    <property type="protein sequence ID" value="KEJ95086.1"/>
    <property type="molecule type" value="Genomic_DNA"/>
</dbReference>
<keyword evidence="5" id="KW-1185">Reference proteome</keyword>
<dbReference type="AlphaFoldDB" id="A0A073J060"/>
<feature type="region of interest" description="Disordered" evidence="1">
    <location>
        <begin position="159"/>
        <end position="254"/>
    </location>
</feature>
<dbReference type="Proteomes" id="UP000027746">
    <property type="component" value="Unassembled WGS sequence"/>
</dbReference>
<evidence type="ECO:0000256" key="1">
    <source>
        <dbReference type="SAM" id="MobiDB-lite"/>
    </source>
</evidence>
<dbReference type="SUPFAM" id="SSF50346">
    <property type="entry name" value="PRC-barrel domain"/>
    <property type="match status" value="2"/>
</dbReference>
<protein>
    <recommendedName>
        <fullName evidence="3">PRC-barrel domain-containing protein</fullName>
    </recommendedName>
</protein>
<dbReference type="PANTHER" id="PTHR36505:SF1">
    <property type="entry name" value="BLR1072 PROTEIN"/>
    <property type="match status" value="1"/>
</dbReference>
<feature type="domain" description="PRC-barrel" evidence="3">
    <location>
        <begin position="299"/>
        <end position="372"/>
    </location>
</feature>
<dbReference type="PANTHER" id="PTHR36505">
    <property type="entry name" value="BLR1072 PROTEIN"/>
    <property type="match status" value="1"/>
</dbReference>
<feature type="chain" id="PRO_5001692001" description="PRC-barrel domain-containing protein" evidence="2">
    <location>
        <begin position="21"/>
        <end position="382"/>
    </location>
</feature>
<dbReference type="RefSeq" id="WP_037928037.1">
    <property type="nucleotide sequence ID" value="NZ_CP054599.1"/>
</dbReference>
<comment type="caution">
    <text evidence="4">The sequence shown here is derived from an EMBL/GenBank/DDBJ whole genome shotgun (WGS) entry which is preliminary data.</text>
</comment>
<gene>
    <name evidence="4" type="ORF">SUH3_23575</name>
</gene>
<feature type="compositionally biased region" description="Low complexity" evidence="1">
    <location>
        <begin position="196"/>
        <end position="254"/>
    </location>
</feature>
<feature type="domain" description="PRC-barrel" evidence="3">
    <location>
        <begin position="44"/>
        <end position="132"/>
    </location>
</feature>
<evidence type="ECO:0000313" key="5">
    <source>
        <dbReference type="Proteomes" id="UP000027746"/>
    </source>
</evidence>
<name>A0A073J060_9RHOB</name>
<dbReference type="GeneID" id="68868730"/>
<feature type="compositionally biased region" description="Low complexity" evidence="1">
    <location>
        <begin position="159"/>
        <end position="173"/>
    </location>
</feature>
<proteinExistence type="predicted"/>
<feature type="signal peptide" evidence="2">
    <location>
        <begin position="1"/>
        <end position="20"/>
    </location>
</feature>
<dbReference type="Gene3D" id="2.30.30.240">
    <property type="entry name" value="PRC-barrel domain"/>
    <property type="match status" value="2"/>
</dbReference>
<dbReference type="Pfam" id="PF05239">
    <property type="entry name" value="PRC"/>
    <property type="match status" value="2"/>
</dbReference>
<evidence type="ECO:0000259" key="3">
    <source>
        <dbReference type="Pfam" id="PF05239"/>
    </source>
</evidence>